<proteinExistence type="predicted"/>
<feature type="transmembrane region" description="Helical" evidence="1">
    <location>
        <begin position="12"/>
        <end position="32"/>
    </location>
</feature>
<keyword evidence="1" id="KW-0472">Membrane</keyword>
<keyword evidence="3" id="KW-1185">Reference proteome</keyword>
<evidence type="ECO:0008006" key="4">
    <source>
        <dbReference type="Google" id="ProtNLM"/>
    </source>
</evidence>
<organism evidence="2 3">
    <name type="scientific">Urechidicola vernalis</name>
    <dbReference type="NCBI Taxonomy" id="3075600"/>
    <lineage>
        <taxon>Bacteria</taxon>
        <taxon>Pseudomonadati</taxon>
        <taxon>Bacteroidota</taxon>
        <taxon>Flavobacteriia</taxon>
        <taxon>Flavobacteriales</taxon>
        <taxon>Flavobacteriaceae</taxon>
        <taxon>Urechidicola</taxon>
    </lineage>
</organism>
<name>A0ABU2Y689_9FLAO</name>
<reference evidence="2 3" key="1">
    <citation type="submission" date="2023-09" db="EMBL/GenBank/DDBJ databases">
        <authorList>
            <person name="Rey-Velasco X."/>
        </authorList>
    </citation>
    <scope>NUCLEOTIDE SEQUENCE [LARGE SCALE GENOMIC DNA]</scope>
    <source>
        <strain evidence="2 3">P050</strain>
    </source>
</reference>
<accession>A0ABU2Y689</accession>
<gene>
    <name evidence="2" type="ORF">RM519_10715</name>
</gene>
<comment type="caution">
    <text evidence="2">The sequence shown here is derived from an EMBL/GenBank/DDBJ whole genome shotgun (WGS) entry which is preliminary data.</text>
</comment>
<sequence>MKLRNPQRKYLIVILIAIGAILLTNYSVSYIVKKKIVTVLSENLLKEYTASVDKVEFKLIRRSLSFNGVKFVPKSEVVSDMVENKGEVNSVDNITLKSLELKGIGIFNLLFSKKISINTLSFNDLFIRKIENPNLVIEKDKKNKPKPINLDSIKVTKLGGLVIDNLEFVDLMYQVYDVSKSEITFQNSPVSFNSSGVKLVEIEENLFKLLPSQEIFKIEDVQLEFEKKNYSLSLDKLVLDFKSQVATINDFSFKPNISKFDLAEKYTFNDDVFDVTFQEVNVYNFNLIKLFKENAFLLDSVAINGLDLKLFKDKRKPFNMDKYVGLPHINLQNSSKVINVPLVSVKNSHLTIEEQLENKDTLFSLTINDINAKIQNISTIPEFTQNPITVNIDANLMNEAPLHVVMNMPLKKGQHTFYFSGELGQSEFELYDAALYPVLGLKILSGEIDKMQFSAKANNTSSSGNMTMLYHNLEATVFKSNSLERNKFLSWSVNHVVRKSNPNKKGKVKEVEMQFTRDTYKGLGNYIWKTLQSGIVNTISPTGKDKKK</sequence>
<keyword evidence="1" id="KW-1133">Transmembrane helix</keyword>
<evidence type="ECO:0000313" key="3">
    <source>
        <dbReference type="Proteomes" id="UP001252186"/>
    </source>
</evidence>
<evidence type="ECO:0000256" key="1">
    <source>
        <dbReference type="SAM" id="Phobius"/>
    </source>
</evidence>
<dbReference type="Proteomes" id="UP001252186">
    <property type="component" value="Unassembled WGS sequence"/>
</dbReference>
<dbReference type="RefSeq" id="WP_311593806.1">
    <property type="nucleotide sequence ID" value="NZ_JAVRHV010000005.1"/>
</dbReference>
<dbReference type="EMBL" id="JAVRHV010000005">
    <property type="protein sequence ID" value="MDT0553719.1"/>
    <property type="molecule type" value="Genomic_DNA"/>
</dbReference>
<protein>
    <recommendedName>
        <fullName evidence="4">DUF748 domain-containing protein</fullName>
    </recommendedName>
</protein>
<keyword evidence="1" id="KW-0812">Transmembrane</keyword>
<evidence type="ECO:0000313" key="2">
    <source>
        <dbReference type="EMBL" id="MDT0553719.1"/>
    </source>
</evidence>